<reference evidence="1" key="2">
    <citation type="journal article" date="2015" name="Data Brief">
        <title>Shoot transcriptome of the giant reed, Arundo donax.</title>
        <authorList>
            <person name="Barrero R.A."/>
            <person name="Guerrero F.D."/>
            <person name="Moolhuijzen P."/>
            <person name="Goolsby J.A."/>
            <person name="Tidwell J."/>
            <person name="Bellgard S.E."/>
            <person name="Bellgard M.I."/>
        </authorList>
    </citation>
    <scope>NUCLEOTIDE SEQUENCE</scope>
    <source>
        <tissue evidence="1">Shoot tissue taken approximately 20 cm above the soil surface</tissue>
    </source>
</reference>
<name>A0A0A8Z246_ARUDO</name>
<accession>A0A0A8Z246</accession>
<protein>
    <submittedName>
        <fullName evidence="1">Uncharacterized protein</fullName>
    </submittedName>
</protein>
<dbReference type="EMBL" id="GBRH01266152">
    <property type="protein sequence ID" value="JAD31743.1"/>
    <property type="molecule type" value="Transcribed_RNA"/>
</dbReference>
<organism evidence="1">
    <name type="scientific">Arundo donax</name>
    <name type="common">Giant reed</name>
    <name type="synonym">Donax arundinaceus</name>
    <dbReference type="NCBI Taxonomy" id="35708"/>
    <lineage>
        <taxon>Eukaryota</taxon>
        <taxon>Viridiplantae</taxon>
        <taxon>Streptophyta</taxon>
        <taxon>Embryophyta</taxon>
        <taxon>Tracheophyta</taxon>
        <taxon>Spermatophyta</taxon>
        <taxon>Magnoliopsida</taxon>
        <taxon>Liliopsida</taxon>
        <taxon>Poales</taxon>
        <taxon>Poaceae</taxon>
        <taxon>PACMAD clade</taxon>
        <taxon>Arundinoideae</taxon>
        <taxon>Arundineae</taxon>
        <taxon>Arundo</taxon>
    </lineage>
</organism>
<proteinExistence type="predicted"/>
<dbReference type="AlphaFoldDB" id="A0A0A8Z246"/>
<reference evidence="1" key="1">
    <citation type="submission" date="2014-09" db="EMBL/GenBank/DDBJ databases">
        <authorList>
            <person name="Magalhaes I.L.F."/>
            <person name="Oliveira U."/>
            <person name="Santos F.R."/>
            <person name="Vidigal T.H.D.A."/>
            <person name="Brescovit A.D."/>
            <person name="Santos A.J."/>
        </authorList>
    </citation>
    <scope>NUCLEOTIDE SEQUENCE</scope>
    <source>
        <tissue evidence="1">Shoot tissue taken approximately 20 cm above the soil surface</tissue>
    </source>
</reference>
<evidence type="ECO:0000313" key="1">
    <source>
        <dbReference type="EMBL" id="JAD31743.1"/>
    </source>
</evidence>
<sequence length="48" mass="5634">MWPHVFLPLFSILFSLRIILLTEIVLESRFNERCCLTCLGVYLELGMC</sequence>